<evidence type="ECO:0000256" key="1">
    <source>
        <dbReference type="ARBA" id="ARBA00009493"/>
    </source>
</evidence>
<dbReference type="EC" id="2.7.7.6" evidence="2"/>
<keyword evidence="4" id="KW-0808">Transferase</keyword>
<accession>A0A3G1QTR5</accession>
<dbReference type="GO" id="GO:0000428">
    <property type="term" value="C:DNA-directed RNA polymerase complex"/>
    <property type="evidence" value="ECO:0007669"/>
    <property type="project" value="UniProtKB-KW"/>
</dbReference>
<dbReference type="InterPro" id="IPR002092">
    <property type="entry name" value="DNA-dir_Rpol_phage-type"/>
</dbReference>
<evidence type="ECO:0000256" key="4">
    <source>
        <dbReference type="ARBA" id="ARBA00022679"/>
    </source>
</evidence>
<dbReference type="Proteomes" id="UP000267934">
    <property type="component" value="Segment"/>
</dbReference>
<evidence type="ECO:0000259" key="8">
    <source>
        <dbReference type="Pfam" id="PF00940"/>
    </source>
</evidence>
<evidence type="ECO:0000256" key="2">
    <source>
        <dbReference type="ARBA" id="ARBA00012418"/>
    </source>
</evidence>
<keyword evidence="10" id="KW-1185">Reference proteome</keyword>
<dbReference type="PROSITE" id="PS00489">
    <property type="entry name" value="RNA_POL_PHAGE_2"/>
    <property type="match status" value="1"/>
</dbReference>
<keyword evidence="3" id="KW-0240">DNA-directed RNA polymerase</keyword>
<name>A0A3G1QTR5_9CAUD</name>
<evidence type="ECO:0000313" key="10">
    <source>
        <dbReference type="Proteomes" id="UP000267934"/>
    </source>
</evidence>
<feature type="domain" description="DNA-directed RNA polymerase C-terminal" evidence="8">
    <location>
        <begin position="6"/>
        <end position="151"/>
    </location>
</feature>
<sequence>MMQLFNTGMDYLKIDVASNFGLDKKTWNQRIEWFNANEHQLDVLIPQADSPALFYAGIQAYRKALANEATGYPISLDATSSGLQILACLTGDRKAAELCNVLNFSEDDVVQRRDGYTVIYNAMTTKIGESSKIKRDDVKQAIMTALYGSEAVPKQVFGEGLLLSIFEETMAEMAPAAWGLNKAYLTMWNPEAFCNSWTLPDNFHVHVKVMSPEVETVHFLNEPIDIQRYVNKPMSEGRSLGANTTHSIDGMVVREMVRRCNYDADQVRMIRKMIEEVEAGYSPSVIADDKAELLTVLMKHYEYSGFLSARVLDVLDYTNIMSVPSLEPIKELLASLPKKPFKVIAIHDCFRCLANYGNDLRQQYNFILRDIAKSDLLSYMLSQLLGRYVPIEKEDPDMWKEIADAEYALS</sequence>
<dbReference type="GO" id="GO:0006351">
    <property type="term" value="P:DNA-templated transcription"/>
    <property type="evidence" value="ECO:0007669"/>
    <property type="project" value="InterPro"/>
</dbReference>
<dbReference type="GO" id="GO:0003899">
    <property type="term" value="F:DNA-directed RNA polymerase activity"/>
    <property type="evidence" value="ECO:0007669"/>
    <property type="project" value="UniProtKB-EC"/>
</dbReference>
<evidence type="ECO:0000256" key="3">
    <source>
        <dbReference type="ARBA" id="ARBA00022478"/>
    </source>
</evidence>
<dbReference type="KEGG" id="vg:55819114"/>
<dbReference type="GO" id="GO:0003677">
    <property type="term" value="F:DNA binding"/>
    <property type="evidence" value="ECO:0007669"/>
    <property type="project" value="InterPro"/>
</dbReference>
<evidence type="ECO:0000313" key="9">
    <source>
        <dbReference type="EMBL" id="AWN06250.1"/>
    </source>
</evidence>
<comment type="catalytic activity">
    <reaction evidence="7">
        <text>RNA(n) + a ribonucleoside 5'-triphosphate = RNA(n+1) + diphosphate</text>
        <dbReference type="Rhea" id="RHEA:21248"/>
        <dbReference type="Rhea" id="RHEA-COMP:14527"/>
        <dbReference type="Rhea" id="RHEA-COMP:17342"/>
        <dbReference type="ChEBI" id="CHEBI:33019"/>
        <dbReference type="ChEBI" id="CHEBI:61557"/>
        <dbReference type="ChEBI" id="CHEBI:140395"/>
        <dbReference type="EC" id="2.7.7.6"/>
    </reaction>
</comment>
<proteinExistence type="inferred from homology"/>
<comment type="similarity">
    <text evidence="1">Belongs to the phage and mitochondrial RNA polymerase family.</text>
</comment>
<organism evidence="9 10">
    <name type="scientific">Erwinia phage phiEaP8</name>
    <dbReference type="NCBI Taxonomy" id="2178928"/>
    <lineage>
        <taxon>Viruses</taxon>
        <taxon>Duplodnaviria</taxon>
        <taxon>Heunggongvirae</taxon>
        <taxon>Uroviricota</taxon>
        <taxon>Caudoviricetes</taxon>
        <taxon>Schitoviridae</taxon>
        <taxon>Erskinevirinae</taxon>
        <taxon>Yonginvirus</taxon>
        <taxon>Yonginvirus EaP8</taxon>
    </lineage>
</organism>
<evidence type="ECO:0000256" key="6">
    <source>
        <dbReference type="ARBA" id="ARBA00023163"/>
    </source>
</evidence>
<dbReference type="InterPro" id="IPR043502">
    <property type="entry name" value="DNA/RNA_pol_sf"/>
</dbReference>
<protein>
    <recommendedName>
        <fullName evidence="2">DNA-directed RNA polymerase</fullName>
        <ecNumber evidence="2">2.7.7.6</ecNumber>
    </recommendedName>
</protein>
<dbReference type="Pfam" id="PF00940">
    <property type="entry name" value="RNA_pol"/>
    <property type="match status" value="1"/>
</dbReference>
<reference evidence="9 10" key="1">
    <citation type="journal article" date="2018" name="Plant Pathol. J.">
        <title>Characterization of the Lytic Bacteriophage phiEaP-8 Effective against Both Erwinia amylovora and Erwinia pyrifoliae Causing Severe Diseases in Apple and Pear.</title>
        <authorList>
            <person name="Park J."/>
            <person name="Lee G.M."/>
            <person name="Kim D."/>
            <person name="Park D.H."/>
            <person name="Oh C.S."/>
        </authorList>
    </citation>
    <scope>NUCLEOTIDE SEQUENCE [LARGE SCALE GENOMIC DNA]</scope>
</reference>
<dbReference type="InterPro" id="IPR046950">
    <property type="entry name" value="DNA-dir_Rpol_C_phage-type"/>
</dbReference>
<keyword evidence="6" id="KW-0804">Transcription</keyword>
<dbReference type="EMBL" id="MH160392">
    <property type="protein sequence ID" value="AWN06250.1"/>
    <property type="molecule type" value="Genomic_DNA"/>
</dbReference>
<keyword evidence="5" id="KW-0548">Nucleotidyltransferase</keyword>
<evidence type="ECO:0000256" key="5">
    <source>
        <dbReference type="ARBA" id="ARBA00022695"/>
    </source>
</evidence>
<dbReference type="GeneID" id="55819114"/>
<evidence type="ECO:0000256" key="7">
    <source>
        <dbReference type="ARBA" id="ARBA00048552"/>
    </source>
</evidence>
<dbReference type="SUPFAM" id="SSF56672">
    <property type="entry name" value="DNA/RNA polymerases"/>
    <property type="match status" value="1"/>
</dbReference>
<dbReference type="RefSeq" id="YP_009889614.1">
    <property type="nucleotide sequence ID" value="NC_049510.1"/>
</dbReference>
<dbReference type="Gene3D" id="1.10.287.280">
    <property type="match status" value="1"/>
</dbReference>